<dbReference type="Proteomes" id="UP000322362">
    <property type="component" value="Unassembled WGS sequence"/>
</dbReference>
<reference evidence="2 3" key="1">
    <citation type="submission" date="2019-08" db="EMBL/GenBank/DDBJ databases">
        <title>Phlebobacter frassis gen. nov. sp. nov., a new member of family Sphingobacteriaceae isolated from sand fly rearing media.</title>
        <authorList>
            <person name="Kakumanu M.L."/>
            <person name="Marayati B.F."/>
            <person name="Wada-Katsumata A."/>
            <person name="Wasserberg G."/>
            <person name="Schal C."/>
            <person name="Apperson C.S."/>
            <person name="Ponnusamy L."/>
        </authorList>
    </citation>
    <scope>NUCLEOTIDE SEQUENCE [LARGE SCALE GENOMIC DNA]</scope>
    <source>
        <strain evidence="2 3">SSI9</strain>
    </source>
</reference>
<feature type="chain" id="PRO_5022714763" evidence="1">
    <location>
        <begin position="28"/>
        <end position="213"/>
    </location>
</feature>
<protein>
    <submittedName>
        <fullName evidence="2">TerB family tellurite resistance protein</fullName>
    </submittedName>
</protein>
<keyword evidence="1" id="KW-0732">Signal</keyword>
<sequence length="213" mass="24844">MKSLLRKIVLLSISTCCLQLHLVSAQSAEVQQLLLNVEKLAQFKAILSDMKKGYDVVFNGYNTIKDISEGNFNLHKNFLDGLMAVNPEIAKYRKVADILRYQSDLLREYRQAYNWFAAGGRFSTREIDYVSKVYKNLLDQSLDNLDELTMVLTASQLRMSDQERLEAIDRLYLDMQNKIVFLRDFIRRANAVDINREKGLNEQEMLKRLYETK</sequence>
<comment type="caution">
    <text evidence="2">The sequence shown here is derived from an EMBL/GenBank/DDBJ whole genome shotgun (WGS) entry which is preliminary data.</text>
</comment>
<dbReference type="RefSeq" id="WP_148918150.1">
    <property type="nucleotide sequence ID" value="NZ_VTAV01000002.1"/>
</dbReference>
<proteinExistence type="predicted"/>
<dbReference type="EMBL" id="VTAV01000002">
    <property type="protein sequence ID" value="TYR37409.1"/>
    <property type="molecule type" value="Genomic_DNA"/>
</dbReference>
<evidence type="ECO:0000313" key="3">
    <source>
        <dbReference type="Proteomes" id="UP000322362"/>
    </source>
</evidence>
<evidence type="ECO:0000313" key="2">
    <source>
        <dbReference type="EMBL" id="TYR37409.1"/>
    </source>
</evidence>
<organism evidence="2 3">
    <name type="scientific">Sphingobacterium phlebotomi</name>
    <dbReference type="NCBI Taxonomy" id="2605433"/>
    <lineage>
        <taxon>Bacteria</taxon>
        <taxon>Pseudomonadati</taxon>
        <taxon>Bacteroidota</taxon>
        <taxon>Sphingobacteriia</taxon>
        <taxon>Sphingobacteriales</taxon>
        <taxon>Sphingobacteriaceae</taxon>
        <taxon>Sphingobacterium</taxon>
    </lineage>
</organism>
<accession>A0A5D4HC62</accession>
<evidence type="ECO:0000256" key="1">
    <source>
        <dbReference type="SAM" id="SignalP"/>
    </source>
</evidence>
<feature type="signal peptide" evidence="1">
    <location>
        <begin position="1"/>
        <end position="27"/>
    </location>
</feature>
<name>A0A5D4HC62_9SPHI</name>
<keyword evidence="3" id="KW-1185">Reference proteome</keyword>
<dbReference type="AlphaFoldDB" id="A0A5D4HC62"/>
<gene>
    <name evidence="2" type="ORF">FXV77_05230</name>
</gene>